<dbReference type="RefSeq" id="WP_069662624.1">
    <property type="nucleotide sequence ID" value="NZ_JBHUJJ010000001.1"/>
</dbReference>
<protein>
    <recommendedName>
        <fullName evidence="5">Lipoprotein</fullName>
    </recommendedName>
</protein>
<feature type="chain" id="PRO_5039430559" description="Lipoprotein" evidence="2">
    <location>
        <begin position="21"/>
        <end position="191"/>
    </location>
</feature>
<organism evidence="3 4">
    <name type="scientific">Enterococcus termitis</name>
    <dbReference type="NCBI Taxonomy" id="332950"/>
    <lineage>
        <taxon>Bacteria</taxon>
        <taxon>Bacillati</taxon>
        <taxon>Bacillota</taxon>
        <taxon>Bacilli</taxon>
        <taxon>Lactobacillales</taxon>
        <taxon>Enterococcaceae</taxon>
        <taxon>Enterococcus</taxon>
    </lineage>
</organism>
<sequence>MISKKLITLGTLAATVLVLGACNSDSNDTKASSSDSKTEATSTSSSMDAVSSASVSDKPEVLEKALGEDGNWIVAATADVTFDSDVTVAGEFHDKGDSSADIYRKLALYAQDADRKVTAEYTMTVPELVVESENFNIVNGTVKGNILVKANGFVLNGAKVEGNVTFEKEEYKTSATLDKEDAEVTGDITVQ</sequence>
<evidence type="ECO:0000256" key="2">
    <source>
        <dbReference type="SAM" id="SignalP"/>
    </source>
</evidence>
<dbReference type="OrthoDB" id="2111555at2"/>
<feature type="region of interest" description="Disordered" evidence="1">
    <location>
        <begin position="25"/>
        <end position="55"/>
    </location>
</feature>
<name>A0A1E5H0T4_9ENTE</name>
<comment type="caution">
    <text evidence="3">The sequence shown here is derived from an EMBL/GenBank/DDBJ whole genome shotgun (WGS) entry which is preliminary data.</text>
</comment>
<dbReference type="PATRIC" id="fig|332950.4.peg.1362"/>
<gene>
    <name evidence="3" type="ORF">BCR25_16395</name>
</gene>
<feature type="compositionally biased region" description="Low complexity" evidence="1">
    <location>
        <begin position="41"/>
        <end position="55"/>
    </location>
</feature>
<feature type="signal peptide" evidence="2">
    <location>
        <begin position="1"/>
        <end position="20"/>
    </location>
</feature>
<dbReference type="AlphaFoldDB" id="A0A1E5H0T4"/>
<reference evidence="4" key="1">
    <citation type="submission" date="2016-09" db="EMBL/GenBank/DDBJ databases">
        <authorList>
            <person name="Gulvik C.A."/>
        </authorList>
    </citation>
    <scope>NUCLEOTIDE SEQUENCE [LARGE SCALE GENOMIC DNA]</scope>
    <source>
        <strain evidence="4">LMG 8895</strain>
    </source>
</reference>
<feature type="compositionally biased region" description="Polar residues" evidence="1">
    <location>
        <begin position="25"/>
        <end position="35"/>
    </location>
</feature>
<dbReference type="EMBL" id="MIJY01000006">
    <property type="protein sequence ID" value="OEG18405.1"/>
    <property type="molecule type" value="Genomic_DNA"/>
</dbReference>
<keyword evidence="4" id="KW-1185">Reference proteome</keyword>
<accession>A0A1E5H0T4</accession>
<evidence type="ECO:0000256" key="1">
    <source>
        <dbReference type="SAM" id="MobiDB-lite"/>
    </source>
</evidence>
<keyword evidence="2" id="KW-0732">Signal</keyword>
<dbReference type="Proteomes" id="UP000095094">
    <property type="component" value="Unassembled WGS sequence"/>
</dbReference>
<evidence type="ECO:0000313" key="4">
    <source>
        <dbReference type="Proteomes" id="UP000095094"/>
    </source>
</evidence>
<proteinExistence type="predicted"/>
<dbReference type="PROSITE" id="PS51257">
    <property type="entry name" value="PROKAR_LIPOPROTEIN"/>
    <property type="match status" value="1"/>
</dbReference>
<evidence type="ECO:0008006" key="5">
    <source>
        <dbReference type="Google" id="ProtNLM"/>
    </source>
</evidence>
<evidence type="ECO:0000313" key="3">
    <source>
        <dbReference type="EMBL" id="OEG18405.1"/>
    </source>
</evidence>